<evidence type="ECO:0000313" key="8">
    <source>
        <dbReference type="Proteomes" id="UP001634394"/>
    </source>
</evidence>
<dbReference type="GO" id="GO:0035859">
    <property type="term" value="C:Seh1-associated complex"/>
    <property type="evidence" value="ECO:0007669"/>
    <property type="project" value="UniProtKB-ARBA"/>
</dbReference>
<dbReference type="PROSITE" id="PS50082">
    <property type="entry name" value="WD_REPEATS_2"/>
    <property type="match status" value="2"/>
</dbReference>
<dbReference type="Gene3D" id="2.130.10.10">
    <property type="entry name" value="YVTN repeat-like/Quinoprotein amine dehydrogenase"/>
    <property type="match status" value="2"/>
</dbReference>
<dbReference type="InterPro" id="IPR006575">
    <property type="entry name" value="RWD_dom"/>
</dbReference>
<keyword evidence="2" id="KW-0677">Repeat</keyword>
<reference evidence="7 8" key="1">
    <citation type="submission" date="2024-11" db="EMBL/GenBank/DDBJ databases">
        <title>Chromosome-level genome assembly of the freshwater bivalve Anodonta woodiana.</title>
        <authorList>
            <person name="Chen X."/>
        </authorList>
    </citation>
    <scope>NUCLEOTIDE SEQUENCE [LARGE SCALE GENOMIC DNA]</scope>
    <source>
        <strain evidence="7">MN2024</strain>
        <tissue evidence="7">Gills</tissue>
    </source>
</reference>
<dbReference type="PROSITE" id="PS50908">
    <property type="entry name" value="RWD"/>
    <property type="match status" value="1"/>
</dbReference>
<keyword evidence="1 4" id="KW-0853">WD repeat</keyword>
<dbReference type="PANTHER" id="PTHR46170:SF1">
    <property type="entry name" value="GATOR COMPLEX PROTEIN WDR59"/>
    <property type="match status" value="1"/>
</dbReference>
<dbReference type="InterPro" id="IPR036322">
    <property type="entry name" value="WD40_repeat_dom_sf"/>
</dbReference>
<proteinExistence type="inferred from homology"/>
<feature type="repeat" description="WD" evidence="4">
    <location>
        <begin position="189"/>
        <end position="225"/>
    </location>
</feature>
<dbReference type="CDD" id="cd16692">
    <property type="entry name" value="mRING-H2-C3H3C2_WDR59"/>
    <property type="match status" value="1"/>
</dbReference>
<dbReference type="InterPro" id="IPR049566">
    <property type="entry name" value="WDR59_RTC1-like_RING_Znf"/>
</dbReference>
<dbReference type="InterPro" id="IPR039456">
    <property type="entry name" value="WDR59_mRING-H2-C3H3C2"/>
</dbReference>
<dbReference type="InterPro" id="IPR049567">
    <property type="entry name" value="WDR59-like"/>
</dbReference>
<evidence type="ECO:0000256" key="2">
    <source>
        <dbReference type="ARBA" id="ARBA00022737"/>
    </source>
</evidence>
<dbReference type="PROSITE" id="PS50294">
    <property type="entry name" value="WD_REPEATS_REGION"/>
    <property type="match status" value="1"/>
</dbReference>
<feature type="region of interest" description="Disordered" evidence="5">
    <location>
        <begin position="607"/>
        <end position="628"/>
    </location>
</feature>
<dbReference type="EMBL" id="JBJQND010000012">
    <property type="protein sequence ID" value="KAL3859727.1"/>
    <property type="molecule type" value="Genomic_DNA"/>
</dbReference>
<accession>A0ABD3VDR6</accession>
<evidence type="ECO:0000256" key="1">
    <source>
        <dbReference type="ARBA" id="ARBA00022574"/>
    </source>
</evidence>
<dbReference type="Pfam" id="PF00400">
    <property type="entry name" value="WD40"/>
    <property type="match status" value="2"/>
</dbReference>
<keyword evidence="8" id="KW-1185">Reference proteome</keyword>
<comment type="caution">
    <text evidence="7">The sequence shown here is derived from an EMBL/GenBank/DDBJ whole genome shotgun (WGS) entry which is preliminary data.</text>
</comment>
<dbReference type="InterPro" id="IPR001680">
    <property type="entry name" value="WD40_rpt"/>
</dbReference>
<dbReference type="SMART" id="SM00320">
    <property type="entry name" value="WD40"/>
    <property type="match status" value="5"/>
</dbReference>
<feature type="compositionally biased region" description="Basic and acidic residues" evidence="5">
    <location>
        <begin position="615"/>
        <end position="628"/>
    </location>
</feature>
<feature type="domain" description="RWD" evidence="6">
    <location>
        <begin position="384"/>
        <end position="485"/>
    </location>
</feature>
<evidence type="ECO:0000256" key="5">
    <source>
        <dbReference type="SAM" id="MobiDB-lite"/>
    </source>
</evidence>
<dbReference type="Pfam" id="PF05773">
    <property type="entry name" value="RWD"/>
    <property type="match status" value="1"/>
</dbReference>
<dbReference type="Pfam" id="PF17120">
    <property type="entry name" value="zf-RING_16"/>
    <property type="match status" value="1"/>
</dbReference>
<evidence type="ECO:0000256" key="4">
    <source>
        <dbReference type="PROSITE-ProRule" id="PRU00221"/>
    </source>
</evidence>
<dbReference type="InterPro" id="IPR016135">
    <property type="entry name" value="UBQ-conjugating_enzyme/RWD"/>
</dbReference>
<feature type="repeat" description="WD" evidence="4">
    <location>
        <begin position="100"/>
        <end position="133"/>
    </location>
</feature>
<dbReference type="PANTHER" id="PTHR46170">
    <property type="entry name" value="GATOR COMPLEX PROTEIN WDR59"/>
    <property type="match status" value="1"/>
</dbReference>
<dbReference type="SUPFAM" id="SSF50978">
    <property type="entry name" value="WD40 repeat-like"/>
    <property type="match status" value="1"/>
</dbReference>
<evidence type="ECO:0000313" key="7">
    <source>
        <dbReference type="EMBL" id="KAL3859727.1"/>
    </source>
</evidence>
<gene>
    <name evidence="7" type="ORF">ACJMK2_009928</name>
</gene>
<dbReference type="InterPro" id="IPR015943">
    <property type="entry name" value="WD40/YVTN_repeat-like_dom_sf"/>
</dbReference>
<protein>
    <recommendedName>
        <fullName evidence="6">RWD domain-containing protein</fullName>
    </recommendedName>
</protein>
<dbReference type="Gene3D" id="3.10.110.10">
    <property type="entry name" value="Ubiquitin Conjugating Enzyme"/>
    <property type="match status" value="1"/>
</dbReference>
<comment type="similarity">
    <text evidence="3">Belongs to the WD repeat WDR59 family.</text>
</comment>
<name>A0ABD3VDR6_SINWO</name>
<sequence length="962" mass="109190">MGLSLRFGLHSRPVLVSNHDTFIDHVNKWNMNDWRKTLALVDLDNPEERVFRVTRQSKWDISCVQWNPHASHAHLFVTASNNKLDLFSWQESNTKPECSMKGHSRNISDLDWSSFDVNVIASCSTDNFTHLWDKVYILFLFTIIICTFFSAGASQVKWNKVTNNCFATAHDGDVRIWDPRKGNTSLVYIAAHLSKIHGLDWNPFNEYTFATSSQDGTVKFWDFTNPRHDKGMLNSGSPVWRARYTPFGHGLITVVVPQLRRGENSLYLWNNDSLQQPVHQFIGHSDVVLEFQWRKSREGKRDYQLVTWSKDQSMRIWKIDSQLQRLCGHDAIDSSENEMSAVDANDAIETEPKENMTDQSLNDRIMYSNKTDSLPQQQPMNLTQEFSLVNKNIPNVKIEEMAVQKRSCKATAVSGKNSVTLTVRFPTNYPNGTIPSFEITESTVNSTRHKKLQKVLVDTAQKFVKRNTNCLEPCLRQFSAAFDKMTLEEKKTPDSDIFPMLQASSKLLQSGLFSAYQDESIPFPRTCGAKFCPAGYLVCFGRSKEAKKGFGRSDVTPKTLSELAVYAPSIRVRSSQSASGFPVYSSKSPPTPNSEMVSVSMYYKYKDRRPRTKSRIKDDSDLKPKDPVKSSKIRTMTLAPVCIYEISSLLTINRLLGEEYRIDLDNIPRMCQHNMKAALAVGRKDLVQLWSLISQISNPNLMSNPSFDPGSPWALNPFGRQMLESLMQYYQQIYDVQSLAMICCVFWSKQGNVQPPVVKPSASKSSLVEGTPVNGNITFLPGSSSDSGWNLLSIQKVKRSNSWSDFSMDDYRFAEDGDPKEKAIKNEKQQHENDCRLLDPSHQAQYEQYLRTYANILYCWKLLTKSAEVLKHMSTPLESHRGIEFGVVCHNCGRNSRGARCDNENCLMLAFQCVICHTGVRGASNFCLLCGHGGHAEHMLEWFQLENKCPTGCGCFCLNGDP</sequence>
<evidence type="ECO:0000256" key="3">
    <source>
        <dbReference type="ARBA" id="ARBA00038452"/>
    </source>
</evidence>
<organism evidence="7 8">
    <name type="scientific">Sinanodonta woodiana</name>
    <name type="common">Chinese pond mussel</name>
    <name type="synonym">Anodonta woodiana</name>
    <dbReference type="NCBI Taxonomy" id="1069815"/>
    <lineage>
        <taxon>Eukaryota</taxon>
        <taxon>Metazoa</taxon>
        <taxon>Spiralia</taxon>
        <taxon>Lophotrochozoa</taxon>
        <taxon>Mollusca</taxon>
        <taxon>Bivalvia</taxon>
        <taxon>Autobranchia</taxon>
        <taxon>Heteroconchia</taxon>
        <taxon>Palaeoheterodonta</taxon>
        <taxon>Unionida</taxon>
        <taxon>Unionoidea</taxon>
        <taxon>Unionidae</taxon>
        <taxon>Unioninae</taxon>
        <taxon>Sinanodonta</taxon>
    </lineage>
</organism>
<dbReference type="Proteomes" id="UP001634394">
    <property type="component" value="Unassembled WGS sequence"/>
</dbReference>
<dbReference type="AlphaFoldDB" id="A0ABD3VDR6"/>
<evidence type="ECO:0000259" key="6">
    <source>
        <dbReference type="PROSITE" id="PS50908"/>
    </source>
</evidence>